<evidence type="ECO:0000256" key="6">
    <source>
        <dbReference type="ARBA" id="ARBA00022989"/>
    </source>
</evidence>
<keyword evidence="4" id="KW-1003">Cell membrane</keyword>
<sequence length="344" mass="36975">MKRKIIPWTVGLLFLLFLTILASLSIGSVYVPLGLSFRILLDHLPYMPAAGSLVQNAIIWELRLPRIFLAVLVGAMLSASGVAFQGILRNPLADPYILGVSVGAALGAAGYIVYLHNIAWLGQLGLPLVSFAGGIVSLALVLVLAEHHGQRDRETLILSGVVIQSLFGAFLTFLIAIAGHQMQEIVFWMMGSLANSSWQNVVILLPYFIAGMVYLLLQYRDLNVIALGERAATYLGMEVEKKKIAILAAGTLLTAAAVSQVGIIGFVGLIVPHLMRLVVGPDHKVLLPLSTVAGAIFLLWSDTIARAVIPSQELPIGVVTAFVGAPFFAYLLKKGLRRGKSESF</sequence>
<dbReference type="PANTHER" id="PTHR30472">
    <property type="entry name" value="FERRIC ENTEROBACTIN TRANSPORT SYSTEM PERMEASE PROTEIN"/>
    <property type="match status" value="1"/>
</dbReference>
<feature type="transmembrane region" description="Helical" evidence="8">
    <location>
        <begin position="244"/>
        <end position="271"/>
    </location>
</feature>
<dbReference type="STRING" id="476652.DEAC_c36100"/>
<keyword evidence="5 8" id="KW-0812">Transmembrane</keyword>
<protein>
    <submittedName>
        <fullName evidence="9">Hemin transport system permease protein HmuU</fullName>
    </submittedName>
</protein>
<reference evidence="9 10" key="1">
    <citation type="submission" date="2015-06" db="EMBL/GenBank/DDBJ databases">
        <title>Draft genome of the moderately acidophilic sulfate reducer Candidatus Desulfosporosinus acididurans strain M1.</title>
        <authorList>
            <person name="Poehlein A."/>
            <person name="Petzsch P."/>
            <person name="Johnson B.D."/>
            <person name="Schloemann M."/>
            <person name="Daniel R."/>
            <person name="Muehling M."/>
        </authorList>
    </citation>
    <scope>NUCLEOTIDE SEQUENCE [LARGE SCALE GENOMIC DNA]</scope>
    <source>
        <strain evidence="9 10">M1</strain>
    </source>
</reference>
<dbReference type="AlphaFoldDB" id="A0A0J1FN74"/>
<evidence type="ECO:0000313" key="9">
    <source>
        <dbReference type="EMBL" id="KLU64408.1"/>
    </source>
</evidence>
<dbReference type="GO" id="GO:0022857">
    <property type="term" value="F:transmembrane transporter activity"/>
    <property type="evidence" value="ECO:0007669"/>
    <property type="project" value="InterPro"/>
</dbReference>
<dbReference type="Proteomes" id="UP000036356">
    <property type="component" value="Unassembled WGS sequence"/>
</dbReference>
<comment type="caution">
    <text evidence="9">The sequence shown here is derived from an EMBL/GenBank/DDBJ whole genome shotgun (WGS) entry which is preliminary data.</text>
</comment>
<dbReference type="PANTHER" id="PTHR30472:SF25">
    <property type="entry name" value="ABC TRANSPORTER PERMEASE PROTEIN MJ0876-RELATED"/>
    <property type="match status" value="1"/>
</dbReference>
<feature type="transmembrane region" description="Helical" evidence="8">
    <location>
        <begin position="313"/>
        <end position="332"/>
    </location>
</feature>
<dbReference type="FunFam" id="1.10.3470.10:FF:000001">
    <property type="entry name" value="Vitamin B12 ABC transporter permease BtuC"/>
    <property type="match status" value="1"/>
</dbReference>
<evidence type="ECO:0000256" key="2">
    <source>
        <dbReference type="ARBA" id="ARBA00007935"/>
    </source>
</evidence>
<dbReference type="EMBL" id="LDZY01000014">
    <property type="protein sequence ID" value="KLU64408.1"/>
    <property type="molecule type" value="Genomic_DNA"/>
</dbReference>
<dbReference type="GO" id="GO:0005886">
    <property type="term" value="C:plasma membrane"/>
    <property type="evidence" value="ECO:0007669"/>
    <property type="project" value="UniProtKB-SubCell"/>
</dbReference>
<dbReference type="PATRIC" id="fig|476652.3.peg.3808"/>
<evidence type="ECO:0000256" key="3">
    <source>
        <dbReference type="ARBA" id="ARBA00022448"/>
    </source>
</evidence>
<feature type="transmembrane region" description="Helical" evidence="8">
    <location>
        <begin position="95"/>
        <end position="114"/>
    </location>
</feature>
<evidence type="ECO:0000256" key="7">
    <source>
        <dbReference type="ARBA" id="ARBA00023136"/>
    </source>
</evidence>
<dbReference type="RefSeq" id="WP_152671432.1">
    <property type="nucleotide sequence ID" value="NZ_LDZY01000014.1"/>
</dbReference>
<evidence type="ECO:0000313" key="10">
    <source>
        <dbReference type="Proteomes" id="UP000036356"/>
    </source>
</evidence>
<dbReference type="SUPFAM" id="SSF81345">
    <property type="entry name" value="ABC transporter involved in vitamin B12 uptake, BtuC"/>
    <property type="match status" value="1"/>
</dbReference>
<dbReference type="InterPro" id="IPR000522">
    <property type="entry name" value="ABC_transptr_permease_BtuC"/>
</dbReference>
<evidence type="ECO:0000256" key="4">
    <source>
        <dbReference type="ARBA" id="ARBA00022475"/>
    </source>
</evidence>
<proteinExistence type="inferred from homology"/>
<comment type="similarity">
    <text evidence="2">Belongs to the binding-protein-dependent transport system permease family. FecCD subfamily.</text>
</comment>
<comment type="subcellular location">
    <subcellularLocation>
        <location evidence="1">Cell membrane</location>
        <topology evidence="1">Multi-pass membrane protein</topology>
    </subcellularLocation>
</comment>
<dbReference type="InterPro" id="IPR037294">
    <property type="entry name" value="ABC_BtuC-like"/>
</dbReference>
<feature type="transmembrane region" description="Helical" evidence="8">
    <location>
        <begin position="67"/>
        <end position="88"/>
    </location>
</feature>
<name>A0A0J1FN74_9FIRM</name>
<evidence type="ECO:0000256" key="1">
    <source>
        <dbReference type="ARBA" id="ARBA00004651"/>
    </source>
</evidence>
<dbReference type="Gene3D" id="1.10.3470.10">
    <property type="entry name" value="ABC transporter involved in vitamin B12 uptake, BtuC"/>
    <property type="match status" value="1"/>
</dbReference>
<dbReference type="GO" id="GO:0033214">
    <property type="term" value="P:siderophore-iron import into cell"/>
    <property type="evidence" value="ECO:0007669"/>
    <property type="project" value="TreeGrafter"/>
</dbReference>
<organism evidence="9 10">
    <name type="scientific">Desulfosporosinus acididurans</name>
    <dbReference type="NCBI Taxonomy" id="476652"/>
    <lineage>
        <taxon>Bacteria</taxon>
        <taxon>Bacillati</taxon>
        <taxon>Bacillota</taxon>
        <taxon>Clostridia</taxon>
        <taxon>Eubacteriales</taxon>
        <taxon>Desulfitobacteriaceae</taxon>
        <taxon>Desulfosporosinus</taxon>
    </lineage>
</organism>
<dbReference type="CDD" id="cd06550">
    <property type="entry name" value="TM_ABC_iron-siderophores_like"/>
    <property type="match status" value="1"/>
</dbReference>
<keyword evidence="3" id="KW-0813">Transport</keyword>
<feature type="transmembrane region" description="Helical" evidence="8">
    <location>
        <begin position="120"/>
        <end position="144"/>
    </location>
</feature>
<keyword evidence="10" id="KW-1185">Reference proteome</keyword>
<feature type="transmembrane region" description="Helical" evidence="8">
    <location>
        <begin position="156"/>
        <end position="178"/>
    </location>
</feature>
<evidence type="ECO:0000256" key="8">
    <source>
        <dbReference type="SAM" id="Phobius"/>
    </source>
</evidence>
<keyword evidence="6 8" id="KW-1133">Transmembrane helix</keyword>
<evidence type="ECO:0000256" key="5">
    <source>
        <dbReference type="ARBA" id="ARBA00022692"/>
    </source>
</evidence>
<dbReference type="Pfam" id="PF01032">
    <property type="entry name" value="FecCD"/>
    <property type="match status" value="1"/>
</dbReference>
<feature type="transmembrane region" description="Helical" evidence="8">
    <location>
        <begin position="198"/>
        <end position="217"/>
    </location>
</feature>
<keyword evidence="7 8" id="KW-0472">Membrane</keyword>
<feature type="transmembrane region" description="Helical" evidence="8">
    <location>
        <begin position="283"/>
        <end position="301"/>
    </location>
</feature>
<accession>A0A0J1FN74</accession>
<gene>
    <name evidence="9" type="primary">hmuU</name>
    <name evidence="9" type="ORF">DEAC_c36100</name>
</gene>